<keyword evidence="2" id="KW-0472">Membrane</keyword>
<protein>
    <submittedName>
        <fullName evidence="3">Uncharacterized protein</fullName>
    </submittedName>
</protein>
<keyword evidence="2" id="KW-1133">Transmembrane helix</keyword>
<dbReference type="AlphaFoldDB" id="A0A101N8H0"/>
<evidence type="ECO:0000313" key="3">
    <source>
        <dbReference type="EMBL" id="KUM88526.1"/>
    </source>
</evidence>
<evidence type="ECO:0000313" key="4">
    <source>
        <dbReference type="Proteomes" id="UP000053039"/>
    </source>
</evidence>
<evidence type="ECO:0000256" key="1">
    <source>
        <dbReference type="SAM" id="MobiDB-lite"/>
    </source>
</evidence>
<organism evidence="3 4">
    <name type="scientific">Streptomyces pseudovenezuelae</name>
    <dbReference type="NCBI Taxonomy" id="67350"/>
    <lineage>
        <taxon>Bacteria</taxon>
        <taxon>Bacillati</taxon>
        <taxon>Actinomycetota</taxon>
        <taxon>Actinomycetes</taxon>
        <taxon>Kitasatosporales</taxon>
        <taxon>Streptomycetaceae</taxon>
        <taxon>Streptomyces</taxon>
        <taxon>Streptomyces aurantiacus group</taxon>
    </lineage>
</organism>
<evidence type="ECO:0000256" key="2">
    <source>
        <dbReference type="SAM" id="Phobius"/>
    </source>
</evidence>
<dbReference type="Proteomes" id="UP000053039">
    <property type="component" value="Unassembled WGS sequence"/>
</dbReference>
<feature type="region of interest" description="Disordered" evidence="1">
    <location>
        <begin position="38"/>
        <end position="67"/>
    </location>
</feature>
<sequence length="82" mass="8531">MGVSGRRRVWTWAVAVWAALAVAAGGLTLWLQDSAEPAGPYTWQESSPTRTPPEGWRSQCPSPTADLGAGQPAVACAFSSSG</sequence>
<feature type="transmembrane region" description="Helical" evidence="2">
    <location>
        <begin position="12"/>
        <end position="31"/>
    </location>
</feature>
<name>A0A101N8H0_9ACTN</name>
<gene>
    <name evidence="3" type="ORF">AQI94_08125</name>
</gene>
<reference evidence="3 4" key="1">
    <citation type="submission" date="2015-10" db="EMBL/GenBank/DDBJ databases">
        <title>Draft genome sequence of Streptomyces pseudovenezuelae DSM 40212, type strain for the species Streptomyces pseudovenezuelae.</title>
        <authorList>
            <person name="Ruckert C."/>
            <person name="Winkler A."/>
            <person name="Kalinowski J."/>
            <person name="Kampfer P."/>
            <person name="Glaeser S."/>
        </authorList>
    </citation>
    <scope>NUCLEOTIDE SEQUENCE [LARGE SCALE GENOMIC DNA]</scope>
    <source>
        <strain evidence="3 4">DSM 40212</strain>
    </source>
</reference>
<keyword evidence="2" id="KW-0812">Transmembrane</keyword>
<dbReference type="OrthoDB" id="4296086at2"/>
<dbReference type="EMBL" id="LMWM01000009">
    <property type="protein sequence ID" value="KUM88526.1"/>
    <property type="molecule type" value="Genomic_DNA"/>
</dbReference>
<accession>A0A101N8H0</accession>
<comment type="caution">
    <text evidence="3">The sequence shown here is derived from an EMBL/GenBank/DDBJ whole genome shotgun (WGS) entry which is preliminary data.</text>
</comment>
<proteinExistence type="predicted"/>